<feature type="transmembrane region" description="Helical" evidence="2">
    <location>
        <begin position="896"/>
        <end position="929"/>
    </location>
</feature>
<feature type="transmembrane region" description="Helical" evidence="2">
    <location>
        <begin position="835"/>
        <end position="856"/>
    </location>
</feature>
<accession>A0A2U1N1A0</accession>
<keyword evidence="2" id="KW-0472">Membrane</keyword>
<feature type="region of interest" description="Disordered" evidence="1">
    <location>
        <begin position="204"/>
        <end position="252"/>
    </location>
</feature>
<feature type="compositionally biased region" description="Pro residues" evidence="1">
    <location>
        <begin position="628"/>
        <end position="642"/>
    </location>
</feature>
<dbReference type="GO" id="GO:0051225">
    <property type="term" value="P:spindle assembly"/>
    <property type="evidence" value="ECO:0007669"/>
    <property type="project" value="InterPro"/>
</dbReference>
<dbReference type="EMBL" id="PKPP01003858">
    <property type="protein sequence ID" value="PWA67301.1"/>
    <property type="molecule type" value="Genomic_DNA"/>
</dbReference>
<sequence>MASVKGNESNFAGRKPTGKLGGMSDVLAIATDLGYSRFKPPPSQDDLNSGYDLIRLLRDLTTVQRKVAELHVELQGRKEDMKVAHLTHVSEMEKKIETLARITSILKGFIQNKDRVIARLQQPFPLEYIPVEAEYQSAASDYGTLAASVSDIHWTHNFREPPSVWRDMLRPIHVALVSCSRYFEAMSAMRESFTTLQNLRVVPTNSPNKYHSQLPSPTGSDCVTPHSSGNVSPRVQKGENQEGEDETDIDVDDTNDRRLSWHSDMDFASLAPMLIHDMNALHPSSSSSFAPVCRDLPAVVSFLLCVSNENATVQSHGDDTENRKNYGRKPRVQVFYNADVPKEGQIINVFTYMMGVKEWFTWGDHATKDLQSYLSDLILFLAPESKTFFILVDNRPWLEDLVSKPAHLWQLMVTKSRFSPFAITRGQKDNKEKPAFSELNNHSRDSSKSRKLKRWLSMVTLTRKRVLLPVEKLRASLLANSKLHRTLYGFVVFEVAWNDVRGINYVNELQTYTSLAIESKFMKRWEFDSIAQAAKGLVSWFPGTPYEALLLEHRLNSMIGEAFHEAGTESPSSCCSSEDENILNNGALLEDVSLRSRNSSLNDKVETQEVQDQSSLPNTPPSIADTPPSIPISTPPSIPNTPPANLYATTSQIIPSDMNELEDECSSNVSYSGNASYHIPSPCPSECMEETEVTQYTDVLLLFRFNDRDLPFELQKIIMSDLRLLTLLEAGLPSWVLFFQSYPVFCHMYRPWMCPLARALYVTMSFVTVVIGFYDLYKNVPVLKATASRLFGPLFDWIETWDMVSRIKYLGTMLFLHNAERAIMWFLMLTRSFRSLFSVLTQPLVAPFLVVVDVLFPFWNVFIQKGERIYSFICILLGTSWNLVDRVIDFLLLPVWYIASAICNFATVFMSPIFLCLWGAICAPIRFAIGLSSFVGYIYKYMYDVVGGIWMFVSSVLKVASSAEAATKHTYEVSLWRALWNDLFSQIFRATKSILYGVAAFFAACNRHRLSIYNYLLEFIRRLSQPVLRSELLYANTRLLKSGSMSPPPAEPRERRPLPTKSTKLS</sequence>
<evidence type="ECO:0000256" key="1">
    <source>
        <dbReference type="SAM" id="MobiDB-lite"/>
    </source>
</evidence>
<feature type="transmembrane region" description="Helical" evidence="2">
    <location>
        <begin position="756"/>
        <end position="774"/>
    </location>
</feature>
<name>A0A2U1N1A0_ARTAN</name>
<dbReference type="OrthoDB" id="1915931at2759"/>
<feature type="transmembrane region" description="Helical" evidence="2">
    <location>
        <begin position="983"/>
        <end position="1005"/>
    </location>
</feature>
<evidence type="ECO:0000313" key="3">
    <source>
        <dbReference type="EMBL" id="PWA67301.1"/>
    </source>
</evidence>
<reference evidence="3 4" key="1">
    <citation type="journal article" date="2018" name="Mol. Plant">
        <title>The genome of Artemisia annua provides insight into the evolution of Asteraceae family and artemisinin biosynthesis.</title>
        <authorList>
            <person name="Shen Q."/>
            <person name="Zhang L."/>
            <person name="Liao Z."/>
            <person name="Wang S."/>
            <person name="Yan T."/>
            <person name="Shi P."/>
            <person name="Liu M."/>
            <person name="Fu X."/>
            <person name="Pan Q."/>
            <person name="Wang Y."/>
            <person name="Lv Z."/>
            <person name="Lu X."/>
            <person name="Zhang F."/>
            <person name="Jiang W."/>
            <person name="Ma Y."/>
            <person name="Chen M."/>
            <person name="Hao X."/>
            <person name="Li L."/>
            <person name="Tang Y."/>
            <person name="Lv G."/>
            <person name="Zhou Y."/>
            <person name="Sun X."/>
            <person name="Brodelius P.E."/>
            <person name="Rose J.K.C."/>
            <person name="Tang K."/>
        </authorList>
    </citation>
    <scope>NUCLEOTIDE SEQUENCE [LARGE SCALE GENOMIC DNA]</scope>
    <source>
        <strain evidence="4">cv. Huhao1</strain>
        <tissue evidence="3">Leaf</tissue>
    </source>
</reference>
<protein>
    <submittedName>
        <fullName evidence="3">Uncharacterized protein</fullName>
    </submittedName>
</protein>
<evidence type="ECO:0000313" key="4">
    <source>
        <dbReference type="Proteomes" id="UP000245207"/>
    </source>
</evidence>
<dbReference type="Pfam" id="PF15003">
    <property type="entry name" value="HAUS2"/>
    <property type="match status" value="1"/>
</dbReference>
<dbReference type="STRING" id="35608.A0A2U1N1A0"/>
<comment type="caution">
    <text evidence="3">The sequence shown here is derived from an EMBL/GenBank/DDBJ whole genome shotgun (WGS) entry which is preliminary data.</text>
</comment>
<keyword evidence="2" id="KW-0812">Transmembrane</keyword>
<evidence type="ECO:0000256" key="2">
    <source>
        <dbReference type="SAM" id="Phobius"/>
    </source>
</evidence>
<organism evidence="3 4">
    <name type="scientific">Artemisia annua</name>
    <name type="common">Sweet wormwood</name>
    <dbReference type="NCBI Taxonomy" id="35608"/>
    <lineage>
        <taxon>Eukaryota</taxon>
        <taxon>Viridiplantae</taxon>
        <taxon>Streptophyta</taxon>
        <taxon>Embryophyta</taxon>
        <taxon>Tracheophyta</taxon>
        <taxon>Spermatophyta</taxon>
        <taxon>Magnoliopsida</taxon>
        <taxon>eudicotyledons</taxon>
        <taxon>Gunneridae</taxon>
        <taxon>Pentapetalae</taxon>
        <taxon>asterids</taxon>
        <taxon>campanulids</taxon>
        <taxon>Asterales</taxon>
        <taxon>Asteraceae</taxon>
        <taxon>Asteroideae</taxon>
        <taxon>Anthemideae</taxon>
        <taxon>Artemisiinae</taxon>
        <taxon>Artemisia</taxon>
    </lineage>
</organism>
<feature type="compositionally biased region" description="Acidic residues" evidence="1">
    <location>
        <begin position="241"/>
        <end position="252"/>
    </location>
</feature>
<dbReference type="PANTHER" id="PTHR34553:SF6">
    <property type="match status" value="1"/>
</dbReference>
<feature type="region of interest" description="Disordered" evidence="1">
    <location>
        <begin position="1042"/>
        <end position="1066"/>
    </location>
</feature>
<dbReference type="AlphaFoldDB" id="A0A2U1N1A0"/>
<gene>
    <name evidence="3" type="ORF">CTI12_AA311030</name>
</gene>
<dbReference type="GO" id="GO:0031023">
    <property type="term" value="P:microtubule organizing center organization"/>
    <property type="evidence" value="ECO:0007669"/>
    <property type="project" value="InterPro"/>
</dbReference>
<proteinExistence type="predicted"/>
<feature type="transmembrane region" description="Helical" evidence="2">
    <location>
        <begin position="724"/>
        <end position="744"/>
    </location>
</feature>
<feature type="region of interest" description="Disordered" evidence="1">
    <location>
        <begin position="599"/>
        <end position="644"/>
    </location>
</feature>
<feature type="compositionally biased region" description="Polar residues" evidence="1">
    <location>
        <begin position="599"/>
        <end position="617"/>
    </location>
</feature>
<feature type="transmembrane region" description="Helical" evidence="2">
    <location>
        <begin position="868"/>
        <end position="884"/>
    </location>
</feature>
<keyword evidence="4" id="KW-1185">Reference proteome</keyword>
<keyword evidence="2" id="KW-1133">Transmembrane helix</keyword>
<dbReference type="PANTHER" id="PTHR34553">
    <property type="entry name" value="OS05G0597400 PROTEIN"/>
    <property type="match status" value="1"/>
</dbReference>
<dbReference type="InterPro" id="IPR028346">
    <property type="entry name" value="HAUS2"/>
</dbReference>
<feature type="compositionally biased region" description="Polar residues" evidence="1">
    <location>
        <begin position="204"/>
        <end position="233"/>
    </location>
</feature>
<dbReference type="Proteomes" id="UP000245207">
    <property type="component" value="Unassembled WGS sequence"/>
</dbReference>